<keyword evidence="3" id="KW-1185">Reference proteome</keyword>
<accession>A0ABV8JX05</accession>
<dbReference type="EMBL" id="JBHSAW010000006">
    <property type="protein sequence ID" value="MFC4096295.1"/>
    <property type="molecule type" value="Genomic_DNA"/>
</dbReference>
<reference evidence="3" key="1">
    <citation type="journal article" date="2019" name="Int. J. Syst. Evol. Microbiol.">
        <title>The Global Catalogue of Microorganisms (GCM) 10K type strain sequencing project: providing services to taxonomists for standard genome sequencing and annotation.</title>
        <authorList>
            <consortium name="The Broad Institute Genomics Platform"/>
            <consortium name="The Broad Institute Genome Sequencing Center for Infectious Disease"/>
            <person name="Wu L."/>
            <person name="Ma J."/>
        </authorList>
    </citation>
    <scope>NUCLEOTIDE SEQUENCE [LARGE SCALE GENOMIC DNA]</scope>
    <source>
        <strain evidence="3">CECT 7477</strain>
    </source>
</reference>
<protein>
    <submittedName>
        <fullName evidence="2">Uncharacterized protein</fullName>
    </submittedName>
</protein>
<dbReference type="RefSeq" id="WP_192463340.1">
    <property type="nucleotide sequence ID" value="NZ_JACYFJ010000007.1"/>
</dbReference>
<evidence type="ECO:0000313" key="2">
    <source>
        <dbReference type="EMBL" id="MFC4096295.1"/>
    </source>
</evidence>
<dbReference type="Proteomes" id="UP001595814">
    <property type="component" value="Unassembled WGS sequence"/>
</dbReference>
<keyword evidence="1" id="KW-0812">Transmembrane</keyword>
<evidence type="ECO:0000256" key="1">
    <source>
        <dbReference type="SAM" id="Phobius"/>
    </source>
</evidence>
<gene>
    <name evidence="2" type="ORF">ACFOUT_10460</name>
</gene>
<keyword evidence="1" id="KW-1133">Transmembrane helix</keyword>
<keyword evidence="1" id="KW-0472">Membrane</keyword>
<feature type="transmembrane region" description="Helical" evidence="1">
    <location>
        <begin position="42"/>
        <end position="67"/>
    </location>
</feature>
<proteinExistence type="predicted"/>
<comment type="caution">
    <text evidence="2">The sequence shown here is derived from an EMBL/GenBank/DDBJ whole genome shotgun (WGS) entry which is preliminary data.</text>
</comment>
<name>A0ABV8JX05_9FLAO</name>
<evidence type="ECO:0000313" key="3">
    <source>
        <dbReference type="Proteomes" id="UP001595814"/>
    </source>
</evidence>
<sequence length="218" mass="25169">MNKIITAECSHCRRHFKRREFTADMEHSKNALLRVSPAKRPLWQGCGCLALTVLFAIVMSLSLYGVYTRSKDTNEKTNIQDPNYNLLLSDFKKLDDKMLVAENDSISGLLRNSMNKEIVNGISMKDIAYFSKSNGEKLLILLKIKDIKKITPKYRKDILDVVEDCLIETQLNTTFNKHYIGIEGRWNTVLVRTPIEENATGRFADKKLLLPFYNQQYQ</sequence>
<organism evidence="2 3">
    <name type="scientific">Euzebyella saccharophila</name>
    <dbReference type="NCBI Taxonomy" id="679664"/>
    <lineage>
        <taxon>Bacteria</taxon>
        <taxon>Pseudomonadati</taxon>
        <taxon>Bacteroidota</taxon>
        <taxon>Flavobacteriia</taxon>
        <taxon>Flavobacteriales</taxon>
        <taxon>Flavobacteriaceae</taxon>
        <taxon>Euzebyella</taxon>
    </lineage>
</organism>